<gene>
    <name evidence="1" type="ORF">H5410_004946</name>
</gene>
<protein>
    <submittedName>
        <fullName evidence="1">Uncharacterized protein</fullName>
    </submittedName>
</protein>
<comment type="caution">
    <text evidence="1">The sequence shown here is derived from an EMBL/GenBank/DDBJ whole genome shotgun (WGS) entry which is preliminary data.</text>
</comment>
<organism evidence="1 2">
    <name type="scientific">Solanum commersonii</name>
    <name type="common">Commerson's wild potato</name>
    <name type="synonym">Commerson's nightshade</name>
    <dbReference type="NCBI Taxonomy" id="4109"/>
    <lineage>
        <taxon>Eukaryota</taxon>
        <taxon>Viridiplantae</taxon>
        <taxon>Streptophyta</taxon>
        <taxon>Embryophyta</taxon>
        <taxon>Tracheophyta</taxon>
        <taxon>Spermatophyta</taxon>
        <taxon>Magnoliopsida</taxon>
        <taxon>eudicotyledons</taxon>
        <taxon>Gunneridae</taxon>
        <taxon>Pentapetalae</taxon>
        <taxon>asterids</taxon>
        <taxon>lamiids</taxon>
        <taxon>Solanales</taxon>
        <taxon>Solanaceae</taxon>
        <taxon>Solanoideae</taxon>
        <taxon>Solaneae</taxon>
        <taxon>Solanum</taxon>
    </lineage>
</organism>
<keyword evidence="2" id="KW-1185">Reference proteome</keyword>
<evidence type="ECO:0000313" key="2">
    <source>
        <dbReference type="Proteomes" id="UP000824120"/>
    </source>
</evidence>
<reference evidence="1 2" key="1">
    <citation type="submission" date="2020-09" db="EMBL/GenBank/DDBJ databases">
        <title>De no assembly of potato wild relative species, Solanum commersonii.</title>
        <authorList>
            <person name="Cho K."/>
        </authorList>
    </citation>
    <scope>NUCLEOTIDE SEQUENCE [LARGE SCALE GENOMIC DNA]</scope>
    <source>
        <strain evidence="1">LZ3.2</strain>
        <tissue evidence="1">Leaf</tissue>
    </source>
</reference>
<dbReference type="EMBL" id="JACXVP010000002">
    <property type="protein sequence ID" value="KAG5619728.1"/>
    <property type="molecule type" value="Genomic_DNA"/>
</dbReference>
<accession>A0A9J6A5T7</accession>
<sequence length="79" mass="8890">MGRYGDHDLWGLPWSLLGCPYTPSSQGLNIDSASRPLPRTVMRTTVSKVDRDLYLVQPNFSFSKPSYWKCFTTGTTSLS</sequence>
<dbReference type="AlphaFoldDB" id="A0A9J6A5T7"/>
<proteinExistence type="predicted"/>
<evidence type="ECO:0000313" key="1">
    <source>
        <dbReference type="EMBL" id="KAG5619728.1"/>
    </source>
</evidence>
<name>A0A9J6A5T7_SOLCO</name>
<dbReference type="PROSITE" id="PS51257">
    <property type="entry name" value="PROKAR_LIPOPROTEIN"/>
    <property type="match status" value="1"/>
</dbReference>
<dbReference type="Proteomes" id="UP000824120">
    <property type="component" value="Chromosome 2"/>
</dbReference>